<protein>
    <submittedName>
        <fullName evidence="1">Uncharacterized protein</fullName>
    </submittedName>
</protein>
<gene>
    <name evidence="1" type="ORF">AQJ64_03645</name>
</gene>
<sequence length="97" mass="9983">MGVVMALFCPSVSSVLETPMEGMETRYGTDLSSAATACPVAGFSVPNAPRLTLCPGEVCRPDVSWPPQTMISRAAAAAATKAVAARPLLTVVRTVSS</sequence>
<reference evidence="1 2" key="1">
    <citation type="submission" date="2015-10" db="EMBL/GenBank/DDBJ databases">
        <title>Draft genome sequence of Streptomyces griseoruber DSM 40281, type strain for the species Streptomyces griseoruber.</title>
        <authorList>
            <person name="Ruckert C."/>
            <person name="Winkler A."/>
            <person name="Kalinowski J."/>
            <person name="Kampfer P."/>
            <person name="Glaeser S."/>
        </authorList>
    </citation>
    <scope>NUCLEOTIDE SEQUENCE [LARGE SCALE GENOMIC DNA]</scope>
    <source>
        <strain evidence="1 2">DSM 40281</strain>
    </source>
</reference>
<organism evidence="1 2">
    <name type="scientific">Streptomyces griseoruber</name>
    <dbReference type="NCBI Taxonomy" id="1943"/>
    <lineage>
        <taxon>Bacteria</taxon>
        <taxon>Bacillati</taxon>
        <taxon>Actinomycetota</taxon>
        <taxon>Actinomycetes</taxon>
        <taxon>Kitasatosporales</taxon>
        <taxon>Streptomycetaceae</taxon>
        <taxon>Streptomyces</taxon>
    </lineage>
</organism>
<dbReference type="Proteomes" id="UP000052982">
    <property type="component" value="Unassembled WGS sequence"/>
</dbReference>
<proteinExistence type="predicted"/>
<keyword evidence="2" id="KW-1185">Reference proteome</keyword>
<dbReference type="EMBL" id="LMWW01000006">
    <property type="protein sequence ID" value="KUN88053.1"/>
    <property type="molecule type" value="Genomic_DNA"/>
</dbReference>
<comment type="caution">
    <text evidence="1">The sequence shown here is derived from an EMBL/GenBank/DDBJ whole genome shotgun (WGS) entry which is preliminary data.</text>
</comment>
<evidence type="ECO:0000313" key="1">
    <source>
        <dbReference type="EMBL" id="KUN88053.1"/>
    </source>
</evidence>
<evidence type="ECO:0000313" key="2">
    <source>
        <dbReference type="Proteomes" id="UP000052982"/>
    </source>
</evidence>
<name>A0A101T902_9ACTN</name>
<dbReference type="AlphaFoldDB" id="A0A101T902"/>
<accession>A0A101T902</accession>